<name>A0ACB7EMR1_NIBAL</name>
<dbReference type="Proteomes" id="UP000805704">
    <property type="component" value="Chromosome 4"/>
</dbReference>
<organism evidence="1 2">
    <name type="scientific">Nibea albiflora</name>
    <name type="common">Yellow drum</name>
    <name type="synonym">Corvina albiflora</name>
    <dbReference type="NCBI Taxonomy" id="240163"/>
    <lineage>
        <taxon>Eukaryota</taxon>
        <taxon>Metazoa</taxon>
        <taxon>Chordata</taxon>
        <taxon>Craniata</taxon>
        <taxon>Vertebrata</taxon>
        <taxon>Euteleostomi</taxon>
        <taxon>Actinopterygii</taxon>
        <taxon>Neopterygii</taxon>
        <taxon>Teleostei</taxon>
        <taxon>Neoteleostei</taxon>
        <taxon>Acanthomorphata</taxon>
        <taxon>Eupercaria</taxon>
        <taxon>Sciaenidae</taxon>
        <taxon>Nibea</taxon>
    </lineage>
</organism>
<protein>
    <submittedName>
        <fullName evidence="1">Inosine-uridine preferring nucleoside hydrolase</fullName>
    </submittedName>
</protein>
<keyword evidence="1" id="KW-0378">Hydrolase</keyword>
<dbReference type="EMBL" id="CM024792">
    <property type="protein sequence ID" value="KAG8003503.1"/>
    <property type="molecule type" value="Genomic_DNA"/>
</dbReference>
<sequence>MAKKKVIIDTDCGIDDAQAIMMALAAPNIEVVGVTCVFGNAAVEHVCQNVLRVLSVCNHKGCFEVLSGPLVGASDAFSDHFGTDGLGDVIEDKDPKWEEKIQREHAVNAMIRLVNENQNQISLVALGPLTNLALAIRLDPCFPQKLKDLYIMGGNMEGKTSTRLQRLLFDVGLYNSVFVGKGNVTLCAEFNFASDPESAYVVLEEFLCPTYVASWEFCGRNPLTWEFFEELINQNTPAANFMKTITSKCWAYNKEIMMKKRDVYFGPGFVSYDSYAVAACIDSSVITESIECPVRVELQGSIARGMMALDRTNKLKKSHSVFVLTKCDVAKFSQLLMESVRQK</sequence>
<evidence type="ECO:0000313" key="1">
    <source>
        <dbReference type="EMBL" id="KAG8003503.1"/>
    </source>
</evidence>
<proteinExistence type="predicted"/>
<gene>
    <name evidence="1" type="primary">NSNH.2</name>
    <name evidence="1" type="ORF">GBF38_018663</name>
</gene>
<accession>A0ACB7EMR1</accession>
<evidence type="ECO:0000313" key="2">
    <source>
        <dbReference type="Proteomes" id="UP000805704"/>
    </source>
</evidence>
<keyword evidence="2" id="KW-1185">Reference proteome</keyword>
<comment type="caution">
    <text evidence="1">The sequence shown here is derived from an EMBL/GenBank/DDBJ whole genome shotgun (WGS) entry which is preliminary data.</text>
</comment>
<reference evidence="1" key="1">
    <citation type="submission" date="2020-04" db="EMBL/GenBank/DDBJ databases">
        <title>A chromosome-scale assembly and high-density genetic map of the yellow drum (Nibea albiflora) genome.</title>
        <authorList>
            <person name="Xu D."/>
            <person name="Zhang W."/>
            <person name="Chen R."/>
            <person name="Tan P."/>
            <person name="Wang L."/>
            <person name="Song H."/>
            <person name="Tian L."/>
            <person name="Zhu Q."/>
            <person name="Wang B."/>
        </authorList>
    </citation>
    <scope>NUCLEOTIDE SEQUENCE</scope>
    <source>
        <strain evidence="1">ZJHYS-2018</strain>
    </source>
</reference>